<proteinExistence type="predicted"/>
<gene>
    <name evidence="1" type="ORF">ACFORO_09755</name>
</gene>
<protein>
    <submittedName>
        <fullName evidence="1">Imm10 family immunity protein</fullName>
    </submittedName>
</protein>
<dbReference type="Pfam" id="PF15588">
    <property type="entry name" value="Imm10"/>
    <property type="match status" value="1"/>
</dbReference>
<dbReference type="InterPro" id="IPR028962">
    <property type="entry name" value="Imm10"/>
</dbReference>
<evidence type="ECO:0000313" key="1">
    <source>
        <dbReference type="EMBL" id="MFC3510447.1"/>
    </source>
</evidence>
<comment type="caution">
    <text evidence="1">The sequence shown here is derived from an EMBL/GenBank/DDBJ whole genome shotgun (WGS) entry which is preliminary data.</text>
</comment>
<dbReference type="RefSeq" id="WP_377872034.1">
    <property type="nucleotide sequence ID" value="NZ_JBHMAY010000035.1"/>
</dbReference>
<keyword evidence="2" id="KW-1185">Reference proteome</keyword>
<sequence length="153" mass="16413">MPVGEVGQDHLVVLVGEGGRWFGGFDDPAEARMRMARSTVVQLDEESKILTIGFSEEADGSGRSLLIQRQLGEFSQQDVELGHDTYCLMTEDGATCYGGITGFVLNGSTLEVTLSEEAAGILSLPVHQSIDLDVGAEDRESVKQAMDQVFASS</sequence>
<dbReference type="EMBL" id="JBHRWI010000013">
    <property type="protein sequence ID" value="MFC3510447.1"/>
    <property type="molecule type" value="Genomic_DNA"/>
</dbReference>
<name>A0ABV7QAU1_9PSEU</name>
<dbReference type="Proteomes" id="UP001595764">
    <property type="component" value="Unassembled WGS sequence"/>
</dbReference>
<accession>A0ABV7QAU1</accession>
<reference evidence="2" key="1">
    <citation type="journal article" date="2019" name="Int. J. Syst. Evol. Microbiol.">
        <title>The Global Catalogue of Microorganisms (GCM) 10K type strain sequencing project: providing services to taxonomists for standard genome sequencing and annotation.</title>
        <authorList>
            <consortium name="The Broad Institute Genomics Platform"/>
            <consortium name="The Broad Institute Genome Sequencing Center for Infectious Disease"/>
            <person name="Wu L."/>
            <person name="Ma J."/>
        </authorList>
    </citation>
    <scope>NUCLEOTIDE SEQUENCE [LARGE SCALE GENOMIC DNA]</scope>
    <source>
        <strain evidence="2">CGMCC 4.7682</strain>
    </source>
</reference>
<organism evidence="1 2">
    <name type="scientific">Amycolatopsis halotolerans</name>
    <dbReference type="NCBI Taxonomy" id="330083"/>
    <lineage>
        <taxon>Bacteria</taxon>
        <taxon>Bacillati</taxon>
        <taxon>Actinomycetota</taxon>
        <taxon>Actinomycetes</taxon>
        <taxon>Pseudonocardiales</taxon>
        <taxon>Pseudonocardiaceae</taxon>
        <taxon>Amycolatopsis</taxon>
    </lineage>
</organism>
<evidence type="ECO:0000313" key="2">
    <source>
        <dbReference type="Proteomes" id="UP001595764"/>
    </source>
</evidence>